<gene>
    <name evidence="3" type="ORF">SAMN05444351_2487</name>
</gene>
<reference evidence="3 4" key="1">
    <citation type="submission" date="2016-11" db="EMBL/GenBank/DDBJ databases">
        <authorList>
            <person name="Jaros S."/>
            <person name="Januszkiewicz K."/>
            <person name="Wedrychowicz H."/>
        </authorList>
    </citation>
    <scope>NUCLEOTIDE SEQUENCE [LARGE SCALE GENOMIC DNA]</scope>
    <source>
        <strain evidence="3 4">DSM 45408</strain>
    </source>
</reference>
<proteinExistence type="predicted"/>
<evidence type="ECO:0000256" key="1">
    <source>
        <dbReference type="SAM" id="MobiDB-lite"/>
    </source>
</evidence>
<feature type="region of interest" description="Disordered" evidence="1">
    <location>
        <begin position="28"/>
        <end position="70"/>
    </location>
</feature>
<organism evidence="3 4">
    <name type="scientific">Geodermatophilus nigrescens</name>
    <dbReference type="NCBI Taxonomy" id="1070870"/>
    <lineage>
        <taxon>Bacteria</taxon>
        <taxon>Bacillati</taxon>
        <taxon>Actinomycetota</taxon>
        <taxon>Actinomycetes</taxon>
        <taxon>Geodermatophilales</taxon>
        <taxon>Geodermatophilaceae</taxon>
        <taxon>Geodermatophilus</taxon>
    </lineage>
</organism>
<dbReference type="AlphaFoldDB" id="A0A1M5JH27"/>
<dbReference type="EMBL" id="FQVX01000002">
    <property type="protein sequence ID" value="SHG39705.1"/>
    <property type="molecule type" value="Genomic_DNA"/>
</dbReference>
<evidence type="ECO:0000313" key="3">
    <source>
        <dbReference type="EMBL" id="SHG39705.1"/>
    </source>
</evidence>
<feature type="compositionally biased region" description="Low complexity" evidence="1">
    <location>
        <begin position="31"/>
        <end position="70"/>
    </location>
</feature>
<dbReference type="STRING" id="1070870.SAMN05444351_2487"/>
<keyword evidence="4" id="KW-1185">Reference proteome</keyword>
<feature type="chain" id="PRO_5038793827" description="PknH-like extracellular domain-containing protein" evidence="2">
    <location>
        <begin position="29"/>
        <end position="259"/>
    </location>
</feature>
<sequence>MRARRPPVLAGAALTALLLAGCGGQDVAGTASPASGAGPSSSASPSSSAPSSSGSAGSSDPGGADLAAGLLPAEAFGPGAQVVPVGQEQLEQGAALSAGSLEGLQVTPPECAEAFQQSQPSFDAYDDVAAQVATVGTTTTVEALVTGGPAADALSGFQGPPAGCEAIQATSPQIGTVSVQYAALDVPDLGDGAAGFSVTTTVAGPDGQQITVPALIGAAQDGERALVLVSTSVAGGPLDQAGFAGLLEEAFRVQADALD</sequence>
<keyword evidence="2" id="KW-0732">Signal</keyword>
<dbReference type="RefSeq" id="WP_073420382.1">
    <property type="nucleotide sequence ID" value="NZ_FQVX01000002.1"/>
</dbReference>
<protein>
    <recommendedName>
        <fullName evidence="5">PknH-like extracellular domain-containing protein</fullName>
    </recommendedName>
</protein>
<dbReference type="OrthoDB" id="5185772at2"/>
<accession>A0A1M5JH27</accession>
<evidence type="ECO:0000256" key="2">
    <source>
        <dbReference type="SAM" id="SignalP"/>
    </source>
</evidence>
<dbReference type="Proteomes" id="UP000184471">
    <property type="component" value="Unassembled WGS sequence"/>
</dbReference>
<evidence type="ECO:0008006" key="5">
    <source>
        <dbReference type="Google" id="ProtNLM"/>
    </source>
</evidence>
<evidence type="ECO:0000313" key="4">
    <source>
        <dbReference type="Proteomes" id="UP000184471"/>
    </source>
</evidence>
<dbReference type="PROSITE" id="PS51257">
    <property type="entry name" value="PROKAR_LIPOPROTEIN"/>
    <property type="match status" value="1"/>
</dbReference>
<feature type="signal peptide" evidence="2">
    <location>
        <begin position="1"/>
        <end position="28"/>
    </location>
</feature>
<name>A0A1M5JH27_9ACTN</name>